<dbReference type="Proteomes" id="UP000801492">
    <property type="component" value="Unassembled WGS sequence"/>
</dbReference>
<dbReference type="Pfam" id="PF23055">
    <property type="entry name" value="DUF7041"/>
    <property type="match status" value="1"/>
</dbReference>
<name>A0A8K0DF29_IGNLU</name>
<feature type="region of interest" description="Disordered" evidence="1">
    <location>
        <begin position="837"/>
        <end position="878"/>
    </location>
</feature>
<evidence type="ECO:0000259" key="2">
    <source>
        <dbReference type="Pfam" id="PF23055"/>
    </source>
</evidence>
<evidence type="ECO:0000313" key="4">
    <source>
        <dbReference type="Proteomes" id="UP000801492"/>
    </source>
</evidence>
<evidence type="ECO:0000313" key="3">
    <source>
        <dbReference type="EMBL" id="KAF2902088.1"/>
    </source>
</evidence>
<feature type="region of interest" description="Disordered" evidence="1">
    <location>
        <begin position="931"/>
        <end position="959"/>
    </location>
</feature>
<accession>A0A8K0DF29</accession>
<dbReference type="AlphaFoldDB" id="A0A8K0DF29"/>
<comment type="caution">
    <text evidence="3">The sequence shown here is derived from an EMBL/GenBank/DDBJ whole genome shotgun (WGS) entry which is preliminary data.</text>
</comment>
<proteinExistence type="predicted"/>
<gene>
    <name evidence="3" type="ORF">ILUMI_04101</name>
</gene>
<evidence type="ECO:0000256" key="1">
    <source>
        <dbReference type="SAM" id="MobiDB-lite"/>
    </source>
</evidence>
<dbReference type="InterPro" id="IPR055469">
    <property type="entry name" value="DUF7041"/>
</dbReference>
<reference evidence="3" key="1">
    <citation type="submission" date="2019-08" db="EMBL/GenBank/DDBJ databases">
        <title>The genome of the North American firefly Photinus pyralis.</title>
        <authorList>
            <consortium name="Photinus pyralis genome working group"/>
            <person name="Fallon T.R."/>
            <person name="Sander Lower S.E."/>
            <person name="Weng J.-K."/>
        </authorList>
    </citation>
    <scope>NUCLEOTIDE SEQUENCE</scope>
    <source>
        <strain evidence="3">TRF0915ILg1</strain>
        <tissue evidence="3">Whole body</tissue>
    </source>
</reference>
<sequence>MLKPSERSRKVCQWKRQIVWRPTDNNEIVETVSYDGVVDAKAWRQGGMDLQELTKFNHVLTVLSPKIANEVADVITKPNSTQPYSKLKEAILNCTSLSDSQNLKQLLSGEKLDSGKPSQPLRRMRLLIKDTGSLHDEVLKELSLQLMLFNVKQILLSISDATPEQMAHIANRILTYMSNTAFCLDNFERAVGIGNDNPVEAATQRTAHVPESPIQGNIEKAGTITSLVHKQTNVQSLTLIQIKKRGNDAVRAMTSKEHRPAACLLSINPSSALQTFPRGPGLHYFYEPSPAHVHFFPDKSDPLSLLASIQWIVFCPKKLQNAQDSNPELQLLHGPKCDFQKSPNRFYDAIVWCETTTGTSWIYIPPGLRHQTRQQKVLLEEREKTRYYVAPFLHPMPAGEDQPPHESPTWHPHGSRQSICSRAYGHCWNIAATIPISDITAQAFCDHLVVRFRILSILTTDRGRQFESALFSQPSQARRHAPTEKYCKLDIQGKPENIPSLYGGCELNNIPTTNSTHTATSKTRRCPKHFIIWEPPRAATGENLVAQFAFQNKEGWIRCLSCPKWTYNSCVRVEKAKVSWGKMEHGESLNEAHSNCIQAVSKTKVIGAKGVACSCTTSGPGKENITILSAVSAAGNKAPFLIVFKGKNVWGQWMADKDANDIDLAYAASSNGRMKSDITHVDRRIVKLAQENYLTILKLPPYTSHLLQPLDLAVFKSFKTAWDEELVALINLNPSVIQNGCKKAGICPSNSSVIPKEKCQPDALKRFDNAHKINTQVTIAEETHNNHSEQLLLQTVKQNAINNHNAKKRRVATGAEVITHKNLDDLYLMQNNKPSAKAIKKQKCKDKDCGSTSSKSSSKPLYEKSDNDLDFSNDEDHEKDDTLDLEKALKLCLSIKESKQQSVEISSSTANIHGISTRKLERVGSKHCSSCGEIATPEHSRKPPGQWYQRDSGKPVQKM</sequence>
<dbReference type="OrthoDB" id="6433758at2759"/>
<protein>
    <recommendedName>
        <fullName evidence="2">DUF7041 domain-containing protein</fullName>
    </recommendedName>
</protein>
<dbReference type="EMBL" id="VTPC01001396">
    <property type="protein sequence ID" value="KAF2902088.1"/>
    <property type="molecule type" value="Genomic_DNA"/>
</dbReference>
<feature type="domain" description="DUF7041" evidence="2">
    <location>
        <begin position="51"/>
        <end position="107"/>
    </location>
</feature>
<organism evidence="3 4">
    <name type="scientific">Ignelater luminosus</name>
    <name type="common">Cucubano</name>
    <name type="synonym">Pyrophorus luminosus</name>
    <dbReference type="NCBI Taxonomy" id="2038154"/>
    <lineage>
        <taxon>Eukaryota</taxon>
        <taxon>Metazoa</taxon>
        <taxon>Ecdysozoa</taxon>
        <taxon>Arthropoda</taxon>
        <taxon>Hexapoda</taxon>
        <taxon>Insecta</taxon>
        <taxon>Pterygota</taxon>
        <taxon>Neoptera</taxon>
        <taxon>Endopterygota</taxon>
        <taxon>Coleoptera</taxon>
        <taxon>Polyphaga</taxon>
        <taxon>Elateriformia</taxon>
        <taxon>Elateroidea</taxon>
        <taxon>Elateridae</taxon>
        <taxon>Agrypninae</taxon>
        <taxon>Pyrophorini</taxon>
        <taxon>Ignelater</taxon>
    </lineage>
</organism>
<dbReference type="PANTHER" id="PTHR33327">
    <property type="entry name" value="ENDONUCLEASE"/>
    <property type="match status" value="1"/>
</dbReference>
<keyword evidence="4" id="KW-1185">Reference proteome</keyword>
<dbReference type="PANTHER" id="PTHR33327:SF3">
    <property type="entry name" value="RNA-DIRECTED DNA POLYMERASE"/>
    <property type="match status" value="1"/>
</dbReference>
<feature type="compositionally biased region" description="Low complexity" evidence="1">
    <location>
        <begin position="850"/>
        <end position="859"/>
    </location>
</feature>